<keyword evidence="3" id="KW-1185">Reference proteome</keyword>
<protein>
    <submittedName>
        <fullName evidence="2">Uncharacterized protein</fullName>
    </submittedName>
</protein>
<feature type="region of interest" description="Disordered" evidence="1">
    <location>
        <begin position="1"/>
        <end position="21"/>
    </location>
</feature>
<evidence type="ECO:0000313" key="2">
    <source>
        <dbReference type="EMBL" id="RZS89899.1"/>
    </source>
</evidence>
<evidence type="ECO:0000256" key="1">
    <source>
        <dbReference type="SAM" id="MobiDB-lite"/>
    </source>
</evidence>
<dbReference type="AlphaFoldDB" id="A0A4V2F4N1"/>
<name>A0A4V2F4N1_9ACTN</name>
<accession>A0A4V2F4N1</accession>
<organism evidence="2 3">
    <name type="scientific">Motilibacter rhizosphaerae</name>
    <dbReference type="NCBI Taxonomy" id="598652"/>
    <lineage>
        <taxon>Bacteria</taxon>
        <taxon>Bacillati</taxon>
        <taxon>Actinomycetota</taxon>
        <taxon>Actinomycetes</taxon>
        <taxon>Motilibacterales</taxon>
        <taxon>Motilibacteraceae</taxon>
        <taxon>Motilibacter</taxon>
    </lineage>
</organism>
<proteinExistence type="predicted"/>
<reference evidence="2 3" key="1">
    <citation type="submission" date="2019-02" db="EMBL/GenBank/DDBJ databases">
        <title>Genomic Encyclopedia of Type Strains, Phase IV (KMG-IV): sequencing the most valuable type-strain genomes for metagenomic binning, comparative biology and taxonomic classification.</title>
        <authorList>
            <person name="Goeker M."/>
        </authorList>
    </citation>
    <scope>NUCLEOTIDE SEQUENCE [LARGE SCALE GENOMIC DNA]</scope>
    <source>
        <strain evidence="2 3">DSM 45622</strain>
    </source>
</reference>
<gene>
    <name evidence="2" type="ORF">EV189_1678</name>
</gene>
<dbReference type="RefSeq" id="WP_130492439.1">
    <property type="nucleotide sequence ID" value="NZ_SGXD01000002.1"/>
</dbReference>
<evidence type="ECO:0000313" key="3">
    <source>
        <dbReference type="Proteomes" id="UP000293638"/>
    </source>
</evidence>
<dbReference type="Proteomes" id="UP000293638">
    <property type="component" value="Unassembled WGS sequence"/>
</dbReference>
<comment type="caution">
    <text evidence="2">The sequence shown here is derived from an EMBL/GenBank/DDBJ whole genome shotgun (WGS) entry which is preliminary data.</text>
</comment>
<sequence>MASGCATRAGRPTKASDHVPAPDAEIGIRALQVPSVVLPDVSRSGARRYCGAPPSGSGLLTCTQGHSMTGSKSLLSKKLLPVGTPPGSVRWAVTVR</sequence>
<dbReference type="EMBL" id="SGXD01000002">
    <property type="protein sequence ID" value="RZS89899.1"/>
    <property type="molecule type" value="Genomic_DNA"/>
</dbReference>